<evidence type="ECO:0000256" key="2">
    <source>
        <dbReference type="SAM" id="MobiDB-lite"/>
    </source>
</evidence>
<evidence type="ECO:0000313" key="5">
    <source>
        <dbReference type="Proteomes" id="UP000515506"/>
    </source>
</evidence>
<dbReference type="NCBIfam" id="TIGR03696">
    <property type="entry name" value="Rhs_assc_core"/>
    <property type="match status" value="1"/>
</dbReference>
<keyword evidence="1" id="KW-0677">Repeat</keyword>
<reference evidence="4 5" key="1">
    <citation type="submission" date="2020-08" db="EMBL/GenBank/DDBJ databases">
        <title>Streptomycin resistant and MDR strain, P. mexicana.</title>
        <authorList>
            <person name="Ganesh-kumar S."/>
            <person name="Zhe T."/>
            <person name="Yu Z."/>
            <person name="Min Y."/>
        </authorList>
    </citation>
    <scope>NUCLEOTIDE SEQUENCE [LARGE SCALE GENOMIC DNA]</scope>
    <source>
        <strain evidence="4 5">GTZY</strain>
    </source>
</reference>
<dbReference type="InterPro" id="IPR050708">
    <property type="entry name" value="T6SS_VgrG/RHS"/>
</dbReference>
<feature type="domain" description="Teneurin-like YD-shell" evidence="3">
    <location>
        <begin position="263"/>
        <end position="715"/>
    </location>
</feature>
<accession>A0ABX6RFG9</accession>
<dbReference type="EMBL" id="CP060028">
    <property type="protein sequence ID" value="QND82028.1"/>
    <property type="molecule type" value="Genomic_DNA"/>
</dbReference>
<evidence type="ECO:0000313" key="4">
    <source>
        <dbReference type="EMBL" id="QND82028.1"/>
    </source>
</evidence>
<protein>
    <submittedName>
        <fullName evidence="4">RHS repeat-associated core domain-containing protein</fullName>
    </submittedName>
</protein>
<sequence length="921" mass="101414">MGRLASVVYPTGDTTVWNTTTQVFEQVAGTEYGIPTGHWRQTVSTGNARKITYYDAMWRPLVTREYDAANETATKRFQRFTYDHAGRTTFASYPGTTDALTTGNWTAYDALGRPTSTSQDSELSPSLLTTTIQYLTGFQQQVTNPRGFSTVTQYQAFDVPTTDYPNGITQLAGADTSVTEIHRDIFGKPQRIRKRNASGSLFVDRHYVYHANQLLCKVIEPETGATVLGYDDAGNLTRSASGLTGYGDLNQCNHAEAWASGRAVVRTYNNMNRLTALAFPGGSGNQSWEYWPDGLPYKITTHNDGLNAGIVENTYAYNKRRMLTGESSTQLGWYTWGLGYAYDANGSLSTQTYPAGLAINYAPNALGQPTEVRDQSTYAYATGVNYYPNGAIKQFTYGNGIVHSMAQNARQLPQRVLSSGIADLRYDYDQNGNVTVIGDETPGRNNGVYSRWMTYDGLDRLTAAGSCMFGGDCWHRFTYDALDNMKSWKLPGVKDYAEYVYDVQNRLGNIKNSGGATVVGFEYDPQGNLANKSGQAYQFDYGNRLRSVVGKENYRYDGHGRRVLAWDVASTHSILSMYSNGGQIMYQEDYKNAKNQENIYLAGSLIAIREWAHSNVLSVKFQHTDALGSPIAVTNQAGVVIERNDYEPYGAMIGKPNYQGIGYTGHVQDAATGLTYMQQRYYDPTVGLFLSVDPVTALSSPVGMFNRYRYANSNPYRFKDPDGRLACKAGETCFGNPFETDPARRFALDAGSGSSNSYKKRRYWDPEKGSSGSPNQMSAGPRIWLSPTGKGIRGCDGYGCGHDGARRAGGARVHNGSDFISTAGQVVGAPTNGIVERRSNPYADDARYTGLQIRTDEGYVIKLWYLMPKAGIVGAEVRVGQEIGTAQDLGIKYPGNMTNHIHERVTSPTGENVDPASITNY</sequence>
<dbReference type="InterPro" id="IPR022385">
    <property type="entry name" value="Rhs_assc_core"/>
</dbReference>
<feature type="region of interest" description="Disordered" evidence="2">
    <location>
        <begin position="749"/>
        <end position="781"/>
    </location>
</feature>
<dbReference type="Gene3D" id="2.180.10.10">
    <property type="entry name" value="RHS repeat-associated core"/>
    <property type="match status" value="1"/>
</dbReference>
<evidence type="ECO:0000256" key="1">
    <source>
        <dbReference type="ARBA" id="ARBA00022737"/>
    </source>
</evidence>
<dbReference type="Proteomes" id="UP000515506">
    <property type="component" value="Chromosome"/>
</dbReference>
<dbReference type="PANTHER" id="PTHR32305">
    <property type="match status" value="1"/>
</dbReference>
<feature type="region of interest" description="Disordered" evidence="2">
    <location>
        <begin position="902"/>
        <end position="921"/>
    </location>
</feature>
<keyword evidence="5" id="KW-1185">Reference proteome</keyword>
<dbReference type="InterPro" id="IPR056823">
    <property type="entry name" value="TEN-like_YD-shell"/>
</dbReference>
<gene>
    <name evidence="4" type="ORF">H4W19_07465</name>
</gene>
<evidence type="ECO:0000259" key="3">
    <source>
        <dbReference type="Pfam" id="PF25023"/>
    </source>
</evidence>
<organism evidence="4 5">
    <name type="scientific">Pseudoxanthomonas mexicana</name>
    <dbReference type="NCBI Taxonomy" id="128785"/>
    <lineage>
        <taxon>Bacteria</taxon>
        <taxon>Pseudomonadati</taxon>
        <taxon>Pseudomonadota</taxon>
        <taxon>Gammaproteobacteria</taxon>
        <taxon>Lysobacterales</taxon>
        <taxon>Lysobacteraceae</taxon>
        <taxon>Pseudoxanthomonas</taxon>
    </lineage>
</organism>
<dbReference type="Pfam" id="PF25023">
    <property type="entry name" value="TEN_YD-shell"/>
    <property type="match status" value="1"/>
</dbReference>
<dbReference type="Gene3D" id="2.70.70.10">
    <property type="entry name" value="Glucose Permease (Domain IIA)"/>
    <property type="match status" value="1"/>
</dbReference>
<dbReference type="InterPro" id="IPR011055">
    <property type="entry name" value="Dup_hybrid_motif"/>
</dbReference>
<dbReference type="PANTHER" id="PTHR32305:SF15">
    <property type="entry name" value="PROTEIN RHSA-RELATED"/>
    <property type="match status" value="1"/>
</dbReference>
<proteinExistence type="predicted"/>
<name>A0ABX6RFG9_PSEMX</name>